<comment type="catalytic activity">
    <reaction evidence="9">
        <text>Fe-coproporphyrin III + H2O2 + H(+) = harderoheme III + CO2 + 2 H2O</text>
        <dbReference type="Rhea" id="RHEA:57940"/>
        <dbReference type="ChEBI" id="CHEBI:15377"/>
        <dbReference type="ChEBI" id="CHEBI:15378"/>
        <dbReference type="ChEBI" id="CHEBI:16240"/>
        <dbReference type="ChEBI" id="CHEBI:16526"/>
        <dbReference type="ChEBI" id="CHEBI:68438"/>
        <dbReference type="ChEBI" id="CHEBI:142463"/>
    </reaction>
</comment>
<name>A0ABS5RDK9_9MYCO</name>
<evidence type="ECO:0000256" key="7">
    <source>
        <dbReference type="ARBA" id="ARBA00049896"/>
    </source>
</evidence>
<dbReference type="Proteomes" id="UP001519535">
    <property type="component" value="Unassembled WGS sequence"/>
</dbReference>
<keyword evidence="9" id="KW-0560">Oxidoreductase</keyword>
<comment type="catalytic activity">
    <reaction evidence="9">
        <text>harderoheme III + H2O2 + H(+) = heme b + CO2 + 2 H2O</text>
        <dbReference type="Rhea" id="RHEA:57944"/>
        <dbReference type="ChEBI" id="CHEBI:15377"/>
        <dbReference type="ChEBI" id="CHEBI:15378"/>
        <dbReference type="ChEBI" id="CHEBI:16240"/>
        <dbReference type="ChEBI" id="CHEBI:16526"/>
        <dbReference type="ChEBI" id="CHEBI:60344"/>
        <dbReference type="ChEBI" id="CHEBI:142463"/>
    </reaction>
</comment>
<evidence type="ECO:0000256" key="3">
    <source>
        <dbReference type="ARBA" id="ARBA00022723"/>
    </source>
</evidence>
<dbReference type="NCBIfam" id="NF042928">
    <property type="entry name" value="HemQ_actino"/>
    <property type="match status" value="1"/>
</dbReference>
<comment type="cofactor">
    <cofactor evidence="9">
        <name>Fe-coproporphyrin III</name>
        <dbReference type="ChEBI" id="CHEBI:68438"/>
    </cofactor>
    <text evidence="9">Fe-coproporphyrin III acts as both substrate and redox cofactor.</text>
</comment>
<evidence type="ECO:0000256" key="2">
    <source>
        <dbReference type="ARBA" id="ARBA00022617"/>
    </source>
</evidence>
<dbReference type="RefSeq" id="WP_214090932.1">
    <property type="nucleotide sequence ID" value="NZ_JAHCLR010000001.1"/>
</dbReference>
<comment type="function">
    <text evidence="9">Involved in coproporphyrin-dependent heme b biosynthesis. Catalyzes the decarboxylation of Fe-coproporphyrin III (coproheme) to heme b (protoheme IX), the last step of the pathway. The reaction occurs in a stepwise manner with a three-propionate intermediate.</text>
</comment>
<dbReference type="PANTHER" id="PTHR36843:SF1">
    <property type="entry name" value="COPROHEME DECARBOXYLASE"/>
    <property type="match status" value="1"/>
</dbReference>
<dbReference type="HAMAP" id="MF_02244">
    <property type="entry name" value="Coproheme_decarbox_2"/>
    <property type="match status" value="1"/>
</dbReference>
<feature type="binding site" description="axial binding residue" evidence="9">
    <location>
        <position position="158"/>
    </location>
    <ligand>
        <name>Fe-coproporphyrin III</name>
        <dbReference type="ChEBI" id="CHEBI:68438"/>
    </ligand>
    <ligandPart>
        <name>Fe</name>
        <dbReference type="ChEBI" id="CHEBI:18248"/>
    </ligandPart>
</feature>
<keyword evidence="3 9" id="KW-0479">Metal-binding</keyword>
<keyword evidence="4 9" id="KW-0408">Iron</keyword>
<dbReference type="Gene3D" id="3.30.70.1030">
    <property type="entry name" value="Apc35880, domain 1"/>
    <property type="match status" value="2"/>
</dbReference>
<dbReference type="InterPro" id="IPR011008">
    <property type="entry name" value="Dimeric_a/b-barrel"/>
</dbReference>
<comment type="catalytic activity">
    <reaction evidence="7">
        <text>Fe-coproporphyrin III + 2 H2O2 + 2 H(+) = heme b + 2 CO2 + 4 H2O</text>
        <dbReference type="Rhea" id="RHEA:56516"/>
        <dbReference type="ChEBI" id="CHEBI:15377"/>
        <dbReference type="ChEBI" id="CHEBI:15378"/>
        <dbReference type="ChEBI" id="CHEBI:16240"/>
        <dbReference type="ChEBI" id="CHEBI:16526"/>
        <dbReference type="ChEBI" id="CHEBI:60344"/>
        <dbReference type="ChEBI" id="CHEBI:68438"/>
        <dbReference type="EC" id="1.3.98.5"/>
    </reaction>
    <physiologicalReaction direction="left-to-right" evidence="7">
        <dbReference type="Rhea" id="RHEA:56517"/>
    </physiologicalReaction>
</comment>
<evidence type="ECO:0000256" key="5">
    <source>
        <dbReference type="ARBA" id="ARBA00029882"/>
    </source>
</evidence>
<organism evidence="10 11">
    <name type="scientific">Mycolicibacter acidiphilus</name>
    <dbReference type="NCBI Taxonomy" id="2835306"/>
    <lineage>
        <taxon>Bacteria</taxon>
        <taxon>Bacillati</taxon>
        <taxon>Actinomycetota</taxon>
        <taxon>Actinomycetes</taxon>
        <taxon>Mycobacteriales</taxon>
        <taxon>Mycobacteriaceae</taxon>
        <taxon>Mycolicibacter</taxon>
    </lineage>
</organism>
<evidence type="ECO:0000313" key="11">
    <source>
        <dbReference type="Proteomes" id="UP001519535"/>
    </source>
</evidence>
<comment type="pathway">
    <text evidence="9">Porphyrin-containing compound metabolism; protoheme biosynthesis.</text>
</comment>
<comment type="similarity">
    <text evidence="9">Belongs to the ChdC family. Type 2 subfamily.</text>
</comment>
<proteinExistence type="inferred from homology"/>
<evidence type="ECO:0000256" key="8">
    <source>
        <dbReference type="ARBA" id="ARBA00050019"/>
    </source>
</evidence>
<dbReference type="SUPFAM" id="SSF54909">
    <property type="entry name" value="Dimeric alpha+beta barrel"/>
    <property type="match status" value="1"/>
</dbReference>
<comment type="caution">
    <text evidence="10">The sequence shown here is derived from an EMBL/GenBank/DDBJ whole genome shotgun (WGS) entry which is preliminary data.</text>
</comment>
<dbReference type="PANTHER" id="PTHR36843">
    <property type="entry name" value="HEME-DEPENDENT PEROXIDASE YWFI-RELATED"/>
    <property type="match status" value="1"/>
</dbReference>
<dbReference type="Pfam" id="PF06778">
    <property type="entry name" value="Chlor_dismutase"/>
    <property type="match status" value="1"/>
</dbReference>
<evidence type="ECO:0000256" key="6">
    <source>
        <dbReference type="ARBA" id="ARBA00030236"/>
    </source>
</evidence>
<dbReference type="EMBL" id="JAHCLR010000001">
    <property type="protein sequence ID" value="MBS9532047.1"/>
    <property type="molecule type" value="Genomic_DNA"/>
</dbReference>
<keyword evidence="2 9" id="KW-0349">Heme</keyword>
<keyword evidence="9" id="KW-0350">Heme biosynthesis</keyword>
<evidence type="ECO:0000313" key="10">
    <source>
        <dbReference type="EMBL" id="MBS9532047.1"/>
    </source>
</evidence>
<sequence>MAKLDYEALNATKQYLMYSVFSVEPGALDDGQTREEVTAEAATFFKQQADRGVTVRGLYDLAGFRADADFLVFTHAETAEQLQATYSDFRRTTVLGRASEPVWSTIGLHRPAEFNKSRIPAFILGEEPLAYLCVYPFVRSHEWYLLPEADRRKMLAEHGSKARQFPGVKPNTVYGFALGDYEWLLGFEGPELEEIVDLMRELRNTQARLHTREETPFFTGPRVSVEQLVASLP</sequence>
<gene>
    <name evidence="9" type="primary">chdC</name>
    <name evidence="10" type="ORF">KIH27_00410</name>
</gene>
<evidence type="ECO:0000256" key="4">
    <source>
        <dbReference type="ARBA" id="ARBA00023004"/>
    </source>
</evidence>
<dbReference type="EC" id="1.3.98.5" evidence="8 9"/>
<protein>
    <recommendedName>
        <fullName evidence="1 9">Coproheme decarboxylase</fullName>
        <ecNumber evidence="8 9">1.3.98.5</ecNumber>
    </recommendedName>
    <alternativeName>
        <fullName evidence="5 9">Coproheme III oxidative decarboxylase</fullName>
    </alternativeName>
    <alternativeName>
        <fullName evidence="6 9">Hydrogen peroxide-dependent heme synthase</fullName>
    </alternativeName>
</protein>
<evidence type="ECO:0000256" key="1">
    <source>
        <dbReference type="ARBA" id="ARBA00014413"/>
    </source>
</evidence>
<feature type="active site" evidence="9">
    <location>
        <position position="135"/>
    </location>
</feature>
<accession>A0ABS5RDK9</accession>
<keyword evidence="11" id="KW-1185">Reference proteome</keyword>
<reference evidence="10 11" key="1">
    <citation type="submission" date="2021-05" db="EMBL/GenBank/DDBJ databases">
        <title>Mycobacterium acidophilum sp. nov., an extremely acid-tolerant member of the genus Mycobacterium.</title>
        <authorList>
            <person name="Xia J."/>
        </authorList>
    </citation>
    <scope>NUCLEOTIDE SEQUENCE [LARGE SCALE GENOMIC DNA]</scope>
    <source>
        <strain evidence="10 11">M1</strain>
    </source>
</reference>
<dbReference type="InterPro" id="IPR010644">
    <property type="entry name" value="ChdC/CLD"/>
</dbReference>
<evidence type="ECO:0000256" key="9">
    <source>
        <dbReference type="HAMAP-Rule" id="MF_02244"/>
    </source>
</evidence>